<accession>A0A066X531</accession>
<dbReference type="STRING" id="1173701.A0A066X531"/>
<evidence type="ECO:0000313" key="5">
    <source>
        <dbReference type="EMBL" id="KDN62774.1"/>
    </source>
</evidence>
<feature type="region of interest" description="Disordered" evidence="4">
    <location>
        <begin position="39"/>
        <end position="126"/>
    </location>
</feature>
<evidence type="ECO:0000256" key="2">
    <source>
        <dbReference type="ARBA" id="ARBA00022980"/>
    </source>
</evidence>
<dbReference type="EMBL" id="JMSE01001300">
    <property type="protein sequence ID" value="KDN62774.1"/>
    <property type="molecule type" value="Genomic_DNA"/>
</dbReference>
<comment type="caution">
    <text evidence="5">The sequence shown here is derived from an EMBL/GenBank/DDBJ whole genome shotgun (WGS) entry which is preliminary data.</text>
</comment>
<evidence type="ECO:0000256" key="4">
    <source>
        <dbReference type="SAM" id="MobiDB-lite"/>
    </source>
</evidence>
<comment type="similarity">
    <text evidence="1">Belongs to the universal ribosomal protein uS15 family.</text>
</comment>
<evidence type="ECO:0000256" key="1">
    <source>
        <dbReference type="ARBA" id="ARBA00008434"/>
    </source>
</evidence>
<dbReference type="GO" id="GO:0005840">
    <property type="term" value="C:ribosome"/>
    <property type="evidence" value="ECO:0007669"/>
    <property type="project" value="UniProtKB-KW"/>
</dbReference>
<dbReference type="eggNOG" id="KOG2815">
    <property type="taxonomic scope" value="Eukaryota"/>
</dbReference>
<dbReference type="PANTHER" id="PTHR23321">
    <property type="entry name" value="RIBOSOMAL PROTEIN S15, BACTERIAL AND ORGANELLAR"/>
    <property type="match status" value="1"/>
</dbReference>
<dbReference type="PANTHER" id="PTHR23321:SF26">
    <property type="entry name" value="SMALL RIBOSOMAL SUBUNIT PROTEIN US15M"/>
    <property type="match status" value="1"/>
</dbReference>
<feature type="compositionally biased region" description="Low complexity" evidence="4">
    <location>
        <begin position="52"/>
        <end position="61"/>
    </location>
</feature>
<dbReference type="InterPro" id="IPR009068">
    <property type="entry name" value="uS15_NS1_RNA-bd_sf"/>
</dbReference>
<dbReference type="OMA" id="HLQEHRN"/>
<name>A0A066X531_COLSU</name>
<dbReference type="InterPro" id="IPR000589">
    <property type="entry name" value="Ribosomal_uS15"/>
</dbReference>
<dbReference type="SUPFAM" id="SSF47060">
    <property type="entry name" value="S15/NS1 RNA-binding domain"/>
    <property type="match status" value="1"/>
</dbReference>
<proteinExistence type="inferred from homology"/>
<organism evidence="5 6">
    <name type="scientific">Colletotrichum sublineola</name>
    <name type="common">Sorghum anthracnose fungus</name>
    <dbReference type="NCBI Taxonomy" id="1173701"/>
    <lineage>
        <taxon>Eukaryota</taxon>
        <taxon>Fungi</taxon>
        <taxon>Dikarya</taxon>
        <taxon>Ascomycota</taxon>
        <taxon>Pezizomycotina</taxon>
        <taxon>Sordariomycetes</taxon>
        <taxon>Hypocreomycetidae</taxon>
        <taxon>Glomerellales</taxon>
        <taxon>Glomerellaceae</taxon>
        <taxon>Colletotrichum</taxon>
        <taxon>Colletotrichum graminicola species complex</taxon>
    </lineage>
</organism>
<keyword evidence="6" id="KW-1185">Reference proteome</keyword>
<dbReference type="HOGENOM" id="CLU_078264_0_0_1"/>
<dbReference type="Proteomes" id="UP000027238">
    <property type="component" value="Unassembled WGS sequence"/>
</dbReference>
<evidence type="ECO:0000313" key="6">
    <source>
        <dbReference type="Proteomes" id="UP000027238"/>
    </source>
</evidence>
<dbReference type="InterPro" id="IPR005290">
    <property type="entry name" value="Ribosomal_uS15_bac-type"/>
</dbReference>
<keyword evidence="2 5" id="KW-0689">Ribosomal protein</keyword>
<reference evidence="6" key="1">
    <citation type="journal article" date="2014" name="Genome Announc.">
        <title>Draft genome sequence of Colletotrichum sublineola, a destructive pathogen of cultivated sorghum.</title>
        <authorList>
            <person name="Baroncelli R."/>
            <person name="Sanz-Martin J.M."/>
            <person name="Rech G.E."/>
            <person name="Sukno S.A."/>
            <person name="Thon M.R."/>
        </authorList>
    </citation>
    <scope>NUCLEOTIDE SEQUENCE [LARGE SCALE GENOMIC DNA]</scope>
    <source>
        <strain evidence="6">TX430BB</strain>
    </source>
</reference>
<protein>
    <submittedName>
        <fullName evidence="5">Putative ribosomal protein S15</fullName>
    </submittedName>
</protein>
<evidence type="ECO:0000256" key="3">
    <source>
        <dbReference type="ARBA" id="ARBA00023274"/>
    </source>
</evidence>
<dbReference type="Gene3D" id="1.10.287.10">
    <property type="entry name" value="S15/NS1, RNA-binding"/>
    <property type="match status" value="1"/>
</dbReference>
<dbReference type="OrthoDB" id="441444at2759"/>
<gene>
    <name evidence="5" type="ORF">CSUB01_02683</name>
</gene>
<dbReference type="SMART" id="SM01387">
    <property type="entry name" value="Ribosomal_S15"/>
    <property type="match status" value="1"/>
</dbReference>
<dbReference type="GO" id="GO:1990904">
    <property type="term" value="C:ribonucleoprotein complex"/>
    <property type="evidence" value="ECO:0007669"/>
    <property type="project" value="UniProtKB-KW"/>
</dbReference>
<keyword evidence="3" id="KW-0687">Ribonucleoprotein</keyword>
<dbReference type="GO" id="GO:0005737">
    <property type="term" value="C:cytoplasm"/>
    <property type="evidence" value="ECO:0007669"/>
    <property type="project" value="UniProtKB-ARBA"/>
</dbReference>
<dbReference type="GO" id="GO:0006412">
    <property type="term" value="P:translation"/>
    <property type="evidence" value="ECO:0007669"/>
    <property type="project" value="InterPro"/>
</dbReference>
<dbReference type="CDD" id="cd00353">
    <property type="entry name" value="Ribosomal_S15p_S13e"/>
    <property type="match status" value="1"/>
</dbReference>
<dbReference type="Pfam" id="PF00312">
    <property type="entry name" value="Ribosomal_S15"/>
    <property type="match status" value="1"/>
</dbReference>
<dbReference type="AlphaFoldDB" id="A0A066X531"/>
<sequence length="320" mass="36497">MPPRLQSLQWLGTASLCLRPAVRPATPSFLPVIQTANISQREKKRKAKQDPYRYQQAQQRKAANEKRQSEIQATRDAQWGDPVHGIPTPFVESFDTAGQAPTTKAVKDDKGNVISEPRPLPTSPDLLNHLVTKKELENVIEKAYVLTKPVKSEIRDYVDPEKEDLADKEHKENHVKAVEALKRILSMDNANSKIRLHTNIKRCVEEFGRHNTDKFLEQKPKSALVDPNAPPQPERAGPDTGSSEVQIAILTAKITKLAQELSQNRGYKDKHNKRNLRVLCHRRQKLLKYMEKKERGSQRWTNLLEKLGLSPATYKEQISF</sequence>
<feature type="region of interest" description="Disordered" evidence="4">
    <location>
        <begin position="220"/>
        <end position="243"/>
    </location>
</feature>
<dbReference type="GO" id="GO:0003735">
    <property type="term" value="F:structural constituent of ribosome"/>
    <property type="evidence" value="ECO:0007669"/>
    <property type="project" value="InterPro"/>
</dbReference>